<name>A0A8J3ZL89_9ACTN</name>
<dbReference type="EMBL" id="BOPH01000017">
    <property type="protein sequence ID" value="GIJ66394.1"/>
    <property type="molecule type" value="Genomic_DNA"/>
</dbReference>
<feature type="compositionally biased region" description="Low complexity" evidence="1">
    <location>
        <begin position="62"/>
        <end position="76"/>
    </location>
</feature>
<evidence type="ECO:0000256" key="1">
    <source>
        <dbReference type="SAM" id="MobiDB-lite"/>
    </source>
</evidence>
<organism evidence="2 3">
    <name type="scientific">Virgisporangium ochraceum</name>
    <dbReference type="NCBI Taxonomy" id="65505"/>
    <lineage>
        <taxon>Bacteria</taxon>
        <taxon>Bacillati</taxon>
        <taxon>Actinomycetota</taxon>
        <taxon>Actinomycetes</taxon>
        <taxon>Micromonosporales</taxon>
        <taxon>Micromonosporaceae</taxon>
        <taxon>Virgisporangium</taxon>
    </lineage>
</organism>
<dbReference type="Proteomes" id="UP000635606">
    <property type="component" value="Unassembled WGS sequence"/>
</dbReference>
<dbReference type="AlphaFoldDB" id="A0A8J3ZL89"/>
<gene>
    <name evidence="2" type="ORF">Voc01_013110</name>
</gene>
<feature type="region of interest" description="Disordered" evidence="1">
    <location>
        <begin position="1"/>
        <end position="23"/>
    </location>
</feature>
<comment type="caution">
    <text evidence="2">The sequence shown here is derived from an EMBL/GenBank/DDBJ whole genome shotgun (WGS) entry which is preliminary data.</text>
</comment>
<evidence type="ECO:0000313" key="3">
    <source>
        <dbReference type="Proteomes" id="UP000635606"/>
    </source>
</evidence>
<dbReference type="InterPro" id="IPR019198">
    <property type="entry name" value="Beta_propeller_containing"/>
</dbReference>
<evidence type="ECO:0008006" key="4">
    <source>
        <dbReference type="Google" id="ProtNLM"/>
    </source>
</evidence>
<dbReference type="Pfam" id="PF09826">
    <property type="entry name" value="Beta_propel"/>
    <property type="match status" value="1"/>
</dbReference>
<reference evidence="2" key="1">
    <citation type="submission" date="2021-01" db="EMBL/GenBank/DDBJ databases">
        <title>Whole genome shotgun sequence of Virgisporangium ochraceum NBRC 16418.</title>
        <authorList>
            <person name="Komaki H."/>
            <person name="Tamura T."/>
        </authorList>
    </citation>
    <scope>NUCLEOTIDE SEQUENCE</scope>
    <source>
        <strain evidence="2">NBRC 16418</strain>
    </source>
</reference>
<protein>
    <recommendedName>
        <fullName evidence="4">Beta propeller domain-containing protein</fullName>
    </recommendedName>
</protein>
<evidence type="ECO:0000313" key="2">
    <source>
        <dbReference type="EMBL" id="GIJ66394.1"/>
    </source>
</evidence>
<accession>A0A8J3ZL89</accession>
<keyword evidence="3" id="KW-1185">Reference proteome</keyword>
<proteinExistence type="predicted"/>
<sequence>MVAGCTTDEPSRPGGPGEPPAAAGEFRLVSYADCDAALEGLRAAARKNVLAWADRSYGSAMEPAAGGRADAAEAGPNAARDTAKTAPGDSGGGSSGYSGTNTHEAGVDEPDIVKTDGKRIITVQGGVLRVVDATTRAQTARVPVATDPNDAYDLGEMLISGDKVLLIGARYGYYRERGAPIAPQLTLVDLAGTPRVLGRFGMSGSVVDARQVGSTVRVVVRSAPEIDRPTQAGTPESYRLAMIDAINKADVSDWLPRYTVDDGGKVSTGRVDCSAVAHPAEFTAATMLTVLSFDLTKSALGNGDPVTVAADGDTVYSNGPSLYVANDQRWRVMARGDGDDPARVQQRTEIYKFDTSKPGRPAFVAGGAVDGWLLNQYSMSDWNGHLRVATTTGTAVWGRAEGGTSESAVHTLKQNGRSLAAVGKVGGLGKGERIYSVRFVGPMGYVVTFRQTDPLYTVDLRDPAKPTVTGELKITGYSAYLHPAGDGLLLGIGQEANDQGRVQGTQISLFDVRDPAKPTRLAQHHVQGAHSEAEFDPHAFLYWPATGLLVVPLTGKGRGGDGKLGALALRVSGTTITELGFLAQPNADNGYPAMIRRSVFIDGTLWTVSAQGLQANDATTMAQQAWVPFA</sequence>
<feature type="region of interest" description="Disordered" evidence="1">
    <location>
        <begin position="62"/>
        <end position="111"/>
    </location>
</feature>